<reference evidence="2" key="1">
    <citation type="submission" date="2020-05" db="EMBL/GenBank/DDBJ databases">
        <authorList>
            <person name="Chiriac C."/>
            <person name="Salcher M."/>
            <person name="Ghai R."/>
            <person name="Kavagutti S V."/>
        </authorList>
    </citation>
    <scope>NUCLEOTIDE SEQUENCE</scope>
</reference>
<sequence length="129" mass="13528">MVLVLAALLLAVLLVIALLANRRSGEAPQARITRRPAEVRLPIGADAALWSIVEVVPDPRNHLALTRDLTGEVRISGTLLDPAVRASTIVPPPRPVPAGGSSVRILTAAEIEREDAAAAAQAARINRAS</sequence>
<protein>
    <submittedName>
        <fullName evidence="2">Unannotated protein</fullName>
    </submittedName>
</protein>
<evidence type="ECO:0000313" key="3">
    <source>
        <dbReference type="EMBL" id="CAB4671436.1"/>
    </source>
</evidence>
<evidence type="ECO:0000313" key="1">
    <source>
        <dbReference type="EMBL" id="CAB4558160.1"/>
    </source>
</evidence>
<organism evidence="2">
    <name type="scientific">freshwater metagenome</name>
    <dbReference type="NCBI Taxonomy" id="449393"/>
    <lineage>
        <taxon>unclassified sequences</taxon>
        <taxon>metagenomes</taxon>
        <taxon>ecological metagenomes</taxon>
    </lineage>
</organism>
<proteinExistence type="predicted"/>
<gene>
    <name evidence="1" type="ORF">UFOPK1495_01321</name>
    <name evidence="2" type="ORF">UFOPK1603_00620</name>
    <name evidence="3" type="ORF">UFOPK2350_00370</name>
</gene>
<accession>A0A6J6DHZ7</accession>
<dbReference type="EMBL" id="CAEZTG010000043">
    <property type="protein sequence ID" value="CAB4561773.1"/>
    <property type="molecule type" value="Genomic_DNA"/>
</dbReference>
<evidence type="ECO:0000313" key="2">
    <source>
        <dbReference type="EMBL" id="CAB4561773.1"/>
    </source>
</evidence>
<dbReference type="EMBL" id="CAEZSU010000152">
    <property type="protein sequence ID" value="CAB4558160.1"/>
    <property type="molecule type" value="Genomic_DNA"/>
</dbReference>
<dbReference type="AlphaFoldDB" id="A0A6J6DHZ7"/>
<name>A0A6J6DHZ7_9ZZZZ</name>
<dbReference type="EMBL" id="CAEZXE010000020">
    <property type="protein sequence ID" value="CAB4671436.1"/>
    <property type="molecule type" value="Genomic_DNA"/>
</dbReference>